<dbReference type="OrthoDB" id="2186822at2"/>
<accession>A0A151AUQ6</accession>
<dbReference type="AlphaFoldDB" id="A0A151AUQ6"/>
<dbReference type="Proteomes" id="UP000075531">
    <property type="component" value="Unassembled WGS sequence"/>
</dbReference>
<evidence type="ECO:0000313" key="2">
    <source>
        <dbReference type="Proteomes" id="UP000075531"/>
    </source>
</evidence>
<dbReference type="RefSeq" id="WP_066826932.1">
    <property type="nucleotide sequence ID" value="NZ_LTBA01000047.1"/>
</dbReference>
<dbReference type="PATRIC" id="fig|1121338.3.peg.2460"/>
<comment type="caution">
    <text evidence="1">The sequence shown here is derived from an EMBL/GenBank/DDBJ whole genome shotgun (WGS) entry which is preliminary data.</text>
</comment>
<dbReference type="Pfam" id="PF12639">
    <property type="entry name" value="Colicin-DNase"/>
    <property type="match status" value="1"/>
</dbReference>
<dbReference type="STRING" id="1121338.CLTEP_23820"/>
<dbReference type="EMBL" id="LTBA01000047">
    <property type="protein sequence ID" value="KYH31386.1"/>
    <property type="molecule type" value="Genomic_DNA"/>
</dbReference>
<evidence type="ECO:0008006" key="3">
    <source>
        <dbReference type="Google" id="ProtNLM"/>
    </source>
</evidence>
<evidence type="ECO:0000313" key="1">
    <source>
        <dbReference type="EMBL" id="KYH31386.1"/>
    </source>
</evidence>
<keyword evidence="2" id="KW-1185">Reference proteome</keyword>
<name>A0A151AUQ6_9CLOT</name>
<proteinExistence type="predicted"/>
<protein>
    <recommendedName>
        <fullName evidence="3">DNase/tRNase domain of colicin-like bacteriocin</fullName>
    </recommendedName>
</protein>
<reference evidence="1 2" key="1">
    <citation type="submission" date="2016-02" db="EMBL/GenBank/DDBJ databases">
        <title>Genome sequence of Clostridium tepidiprofundi DSM 19306.</title>
        <authorList>
            <person name="Poehlein A."/>
            <person name="Daniel R."/>
        </authorList>
    </citation>
    <scope>NUCLEOTIDE SEQUENCE [LARGE SCALE GENOMIC DNA]</scope>
    <source>
        <strain evidence="1 2">DSM 19306</strain>
    </source>
</reference>
<gene>
    <name evidence="1" type="ORF">CLTEP_23820</name>
</gene>
<organism evidence="1 2">
    <name type="scientific">Clostridium tepidiprofundi DSM 19306</name>
    <dbReference type="NCBI Taxonomy" id="1121338"/>
    <lineage>
        <taxon>Bacteria</taxon>
        <taxon>Bacillati</taxon>
        <taxon>Bacillota</taxon>
        <taxon>Clostridia</taxon>
        <taxon>Eubacteriales</taxon>
        <taxon>Clostridiaceae</taxon>
        <taxon>Clostridium</taxon>
    </lineage>
</organism>
<sequence>MIESLAMASKEIANEKLYNSSLDLPKFINLIKSKQIINFEEADKPLYLNCRNENLEGQKHSETGVEFKRKTIELANEREVTGVFPEFDTPFEMKLDESLYQESDRKQFEACNEELKEVIQNNTDLRNKFTEEQIQQIIEKETPDGYTWHHNEEPGVMQLVDTEVHAKTGHTGGKFIWGGGSENR</sequence>